<dbReference type="Gramene" id="Pp3c4_15800V3.1">
    <property type="protein sequence ID" value="PAC:32919719.CDS.1"/>
    <property type="gene ID" value="Pp3c4_15800"/>
</dbReference>
<keyword evidence="3" id="KW-1185">Reference proteome</keyword>
<dbReference type="InParanoid" id="A0A2K1KNM9"/>
<evidence type="ECO:0000313" key="3">
    <source>
        <dbReference type="Proteomes" id="UP000006727"/>
    </source>
</evidence>
<protein>
    <submittedName>
        <fullName evidence="1 2">Uncharacterized protein</fullName>
    </submittedName>
</protein>
<dbReference type="EMBL" id="ABEU02000004">
    <property type="protein sequence ID" value="PNR55380.1"/>
    <property type="molecule type" value="Genomic_DNA"/>
</dbReference>
<dbReference type="AlphaFoldDB" id="A0A2K1KNM9"/>
<evidence type="ECO:0000313" key="1">
    <source>
        <dbReference type="EMBL" id="PNR55380.1"/>
    </source>
</evidence>
<proteinExistence type="predicted"/>
<name>A0A2K1KNM9_PHYPA</name>
<gene>
    <name evidence="1" type="ORF">PHYPA_006277</name>
</gene>
<reference evidence="2" key="3">
    <citation type="submission" date="2020-12" db="UniProtKB">
        <authorList>
            <consortium name="EnsemblPlants"/>
        </authorList>
    </citation>
    <scope>IDENTIFICATION</scope>
</reference>
<accession>A0A2K1KNM9</accession>
<dbReference type="PaxDb" id="3218-PP1S13_354V6.1"/>
<reference evidence="1 3" key="1">
    <citation type="journal article" date="2008" name="Science">
        <title>The Physcomitrella genome reveals evolutionary insights into the conquest of land by plants.</title>
        <authorList>
            <person name="Rensing S."/>
            <person name="Lang D."/>
            <person name="Zimmer A."/>
            <person name="Terry A."/>
            <person name="Salamov A."/>
            <person name="Shapiro H."/>
            <person name="Nishiyama T."/>
            <person name="Perroud P.-F."/>
            <person name="Lindquist E."/>
            <person name="Kamisugi Y."/>
            <person name="Tanahashi T."/>
            <person name="Sakakibara K."/>
            <person name="Fujita T."/>
            <person name="Oishi K."/>
            <person name="Shin-I T."/>
            <person name="Kuroki Y."/>
            <person name="Toyoda A."/>
            <person name="Suzuki Y."/>
            <person name="Hashimoto A."/>
            <person name="Yamaguchi K."/>
            <person name="Sugano A."/>
            <person name="Kohara Y."/>
            <person name="Fujiyama A."/>
            <person name="Anterola A."/>
            <person name="Aoki S."/>
            <person name="Ashton N."/>
            <person name="Barbazuk W.B."/>
            <person name="Barker E."/>
            <person name="Bennetzen J."/>
            <person name="Bezanilla M."/>
            <person name="Blankenship R."/>
            <person name="Cho S.H."/>
            <person name="Dutcher S."/>
            <person name="Estelle M."/>
            <person name="Fawcett J.A."/>
            <person name="Gundlach H."/>
            <person name="Hanada K."/>
            <person name="Heyl A."/>
            <person name="Hicks K.A."/>
            <person name="Hugh J."/>
            <person name="Lohr M."/>
            <person name="Mayer K."/>
            <person name="Melkozernov A."/>
            <person name="Murata T."/>
            <person name="Nelson D."/>
            <person name="Pils B."/>
            <person name="Prigge M."/>
            <person name="Reiss B."/>
            <person name="Renner T."/>
            <person name="Rombauts S."/>
            <person name="Rushton P."/>
            <person name="Sanderfoot A."/>
            <person name="Schween G."/>
            <person name="Shiu S.-H."/>
            <person name="Stueber K."/>
            <person name="Theodoulou F.L."/>
            <person name="Tu H."/>
            <person name="Van de Peer Y."/>
            <person name="Verrier P.J."/>
            <person name="Waters E."/>
            <person name="Wood A."/>
            <person name="Yang L."/>
            <person name="Cove D."/>
            <person name="Cuming A."/>
            <person name="Hasebe M."/>
            <person name="Lucas S."/>
            <person name="Mishler D.B."/>
            <person name="Reski R."/>
            <person name="Grigoriev I."/>
            <person name="Quatrano R.S."/>
            <person name="Boore J.L."/>
        </authorList>
    </citation>
    <scope>NUCLEOTIDE SEQUENCE [LARGE SCALE GENOMIC DNA]</scope>
    <source>
        <strain evidence="2 3">cv. Gransden 2004</strain>
    </source>
</reference>
<dbReference type="EnsemblPlants" id="Pp3c4_15800V3.1">
    <property type="protein sequence ID" value="PAC:32919719.CDS.1"/>
    <property type="gene ID" value="Pp3c4_15800"/>
</dbReference>
<organism evidence="1">
    <name type="scientific">Physcomitrium patens</name>
    <name type="common">Spreading-leaved earth moss</name>
    <name type="synonym">Physcomitrella patens</name>
    <dbReference type="NCBI Taxonomy" id="3218"/>
    <lineage>
        <taxon>Eukaryota</taxon>
        <taxon>Viridiplantae</taxon>
        <taxon>Streptophyta</taxon>
        <taxon>Embryophyta</taxon>
        <taxon>Bryophyta</taxon>
        <taxon>Bryophytina</taxon>
        <taxon>Bryopsida</taxon>
        <taxon>Funariidae</taxon>
        <taxon>Funariales</taxon>
        <taxon>Funariaceae</taxon>
        <taxon>Physcomitrium</taxon>
    </lineage>
</organism>
<sequence length="120" mass="13283">MTVLVIRPVGFLIAGLILCLGKVSHSGLKLLRSGSELELTNLKLENELAAEKEAYTCTRAHTIDSLQGGLPQLLQAVIALSDVEDEVYDRLISTLQMLHLQVIYPPPSCWLGFYYLLVTK</sequence>
<reference evidence="1 3" key="2">
    <citation type="journal article" date="2018" name="Plant J.">
        <title>The Physcomitrella patens chromosome-scale assembly reveals moss genome structure and evolution.</title>
        <authorList>
            <person name="Lang D."/>
            <person name="Ullrich K.K."/>
            <person name="Murat F."/>
            <person name="Fuchs J."/>
            <person name="Jenkins J."/>
            <person name="Haas F.B."/>
            <person name="Piednoel M."/>
            <person name="Gundlach H."/>
            <person name="Van Bel M."/>
            <person name="Meyberg R."/>
            <person name="Vives C."/>
            <person name="Morata J."/>
            <person name="Symeonidi A."/>
            <person name="Hiss M."/>
            <person name="Muchero W."/>
            <person name="Kamisugi Y."/>
            <person name="Saleh O."/>
            <person name="Blanc G."/>
            <person name="Decker E.L."/>
            <person name="van Gessel N."/>
            <person name="Grimwood J."/>
            <person name="Hayes R.D."/>
            <person name="Graham S.W."/>
            <person name="Gunter L.E."/>
            <person name="McDaniel S.F."/>
            <person name="Hoernstein S.N.W."/>
            <person name="Larsson A."/>
            <person name="Li F.W."/>
            <person name="Perroud P.F."/>
            <person name="Phillips J."/>
            <person name="Ranjan P."/>
            <person name="Rokshar D.S."/>
            <person name="Rothfels C.J."/>
            <person name="Schneider L."/>
            <person name="Shu S."/>
            <person name="Stevenson D.W."/>
            <person name="Thummler F."/>
            <person name="Tillich M."/>
            <person name="Villarreal Aguilar J.C."/>
            <person name="Widiez T."/>
            <person name="Wong G.K."/>
            <person name="Wymore A."/>
            <person name="Zhang Y."/>
            <person name="Zimmer A.D."/>
            <person name="Quatrano R.S."/>
            <person name="Mayer K.F.X."/>
            <person name="Goodstein D."/>
            <person name="Casacuberta J.M."/>
            <person name="Vandepoele K."/>
            <person name="Reski R."/>
            <person name="Cuming A.C."/>
            <person name="Tuskan G.A."/>
            <person name="Maumus F."/>
            <person name="Salse J."/>
            <person name="Schmutz J."/>
            <person name="Rensing S.A."/>
        </authorList>
    </citation>
    <scope>NUCLEOTIDE SEQUENCE [LARGE SCALE GENOMIC DNA]</scope>
    <source>
        <strain evidence="2 3">cv. Gransden 2004</strain>
    </source>
</reference>
<dbReference type="Proteomes" id="UP000006727">
    <property type="component" value="Chromosome 4"/>
</dbReference>
<evidence type="ECO:0000313" key="2">
    <source>
        <dbReference type="EnsemblPlants" id="PAC:32919719.CDS.1"/>
    </source>
</evidence>